<dbReference type="Gene3D" id="2.120.10.30">
    <property type="entry name" value="TolB, C-terminal domain"/>
    <property type="match status" value="2"/>
</dbReference>
<feature type="signal peptide" evidence="1">
    <location>
        <begin position="1"/>
        <end position="19"/>
    </location>
</feature>
<dbReference type="RefSeq" id="WP_263545852.1">
    <property type="nucleotide sequence ID" value="NZ_JAOVZO020000003.1"/>
</dbReference>
<accession>A0A9X3YH58</accession>
<name>A0A9X3YH58_9GAMM</name>
<dbReference type="Pfam" id="PF07676">
    <property type="entry name" value="PD40"/>
    <property type="match status" value="5"/>
</dbReference>
<sequence length="320" mass="34818">MYRSALTMVLALTFCDSGAASPYASPVPLPRPVPFAPGVVSTGLSDGPPTFSPDGRTLYFLRNSPDGRWWTIVASHYRDGRWNAAEVAPFSGRYNDADPTFSRDGRTLWLASNRPVDGRAHADTDIFVAHRDGDGWGEFRRVDAVSSPADEYFPIVVDSGAMYFASERDGGQGGTDVWRAPRAGDGFGPPENLAALNTPGNEIEAFAAPDESWLILASDGRADTLGKYDLYVSWRCDGAWTEPRHLGDGINSDAKDYAPKLSPDGRYLFFTSNRSTFGEPKGRRLTTAELDRRLNAPGNGLNDVYQVDVAALKLVSPCGR</sequence>
<comment type="caution">
    <text evidence="2">The sequence shown here is derived from an EMBL/GenBank/DDBJ whole genome shotgun (WGS) entry which is preliminary data.</text>
</comment>
<dbReference type="InterPro" id="IPR011659">
    <property type="entry name" value="WD40"/>
</dbReference>
<reference evidence="2" key="1">
    <citation type="submission" date="2023-02" db="EMBL/GenBank/DDBJ databases">
        <title>Tahibacter soli sp. nov. isolated from soil.</title>
        <authorList>
            <person name="Baek J.H."/>
            <person name="Lee J.K."/>
            <person name="Choi D.G."/>
            <person name="Jeon C.O."/>
        </authorList>
    </citation>
    <scope>NUCLEOTIDE SEQUENCE</scope>
    <source>
        <strain evidence="2">BL</strain>
    </source>
</reference>
<feature type="chain" id="PRO_5040802435" description="WD40 repeat protein" evidence="1">
    <location>
        <begin position="20"/>
        <end position="320"/>
    </location>
</feature>
<keyword evidence="3" id="KW-1185">Reference proteome</keyword>
<dbReference type="InterPro" id="IPR011042">
    <property type="entry name" value="6-blade_b-propeller_TolB-like"/>
</dbReference>
<organism evidence="2 3">
    <name type="scientific">Tahibacter soli</name>
    <dbReference type="NCBI Taxonomy" id="2983605"/>
    <lineage>
        <taxon>Bacteria</taxon>
        <taxon>Pseudomonadati</taxon>
        <taxon>Pseudomonadota</taxon>
        <taxon>Gammaproteobacteria</taxon>
        <taxon>Lysobacterales</taxon>
        <taxon>Rhodanobacteraceae</taxon>
        <taxon>Tahibacter</taxon>
    </lineage>
</organism>
<evidence type="ECO:0008006" key="4">
    <source>
        <dbReference type="Google" id="ProtNLM"/>
    </source>
</evidence>
<keyword evidence="1" id="KW-0732">Signal</keyword>
<dbReference type="EMBL" id="JAOVZO020000003">
    <property type="protein sequence ID" value="MDC8011432.1"/>
    <property type="molecule type" value="Genomic_DNA"/>
</dbReference>
<evidence type="ECO:0000256" key="1">
    <source>
        <dbReference type="SAM" id="SignalP"/>
    </source>
</evidence>
<gene>
    <name evidence="2" type="ORF">OD750_002600</name>
</gene>
<proteinExistence type="predicted"/>
<dbReference type="Proteomes" id="UP001139971">
    <property type="component" value="Unassembled WGS sequence"/>
</dbReference>
<evidence type="ECO:0000313" key="2">
    <source>
        <dbReference type="EMBL" id="MDC8011432.1"/>
    </source>
</evidence>
<dbReference type="SUPFAM" id="SSF82171">
    <property type="entry name" value="DPP6 N-terminal domain-like"/>
    <property type="match status" value="1"/>
</dbReference>
<protein>
    <recommendedName>
        <fullName evidence="4">WD40 repeat protein</fullName>
    </recommendedName>
</protein>
<dbReference type="AlphaFoldDB" id="A0A9X3YH58"/>
<evidence type="ECO:0000313" key="3">
    <source>
        <dbReference type="Proteomes" id="UP001139971"/>
    </source>
</evidence>